<dbReference type="EMBL" id="CP032829">
    <property type="protein sequence ID" value="AYJ88015.1"/>
    <property type="molecule type" value="Genomic_DNA"/>
</dbReference>
<dbReference type="KEGG" id="spha:D3Y57_14260"/>
<dbReference type="OrthoDB" id="7478375at2"/>
<sequence length="98" mass="10505">MHSAIYPDAPGHRGIDTSIEAADAIAAVAGPLRRLVYAAIYGAGSVGLTTDEIAVALDMHRYSVQPRTSELKCDHRIEDSGRRRKNASGCNAIVWVVT</sequence>
<dbReference type="Proteomes" id="UP000276254">
    <property type="component" value="Chromosome"/>
</dbReference>
<reference evidence="1 2" key="1">
    <citation type="submission" date="2018-09" db="EMBL/GenBank/DDBJ databases">
        <title>Sphingomonas peninsula sp. nov., isolated from fildes peninsula, Antarctic soil.</title>
        <authorList>
            <person name="Yingchao G."/>
        </authorList>
    </citation>
    <scope>NUCLEOTIDE SEQUENCE [LARGE SCALE GENOMIC DNA]</scope>
    <source>
        <strain evidence="1 2">YZ-8</strain>
    </source>
</reference>
<name>A0A494TSG0_SPHPE</name>
<evidence type="ECO:0000313" key="2">
    <source>
        <dbReference type="Proteomes" id="UP000276254"/>
    </source>
</evidence>
<evidence type="ECO:0000313" key="1">
    <source>
        <dbReference type="EMBL" id="AYJ88015.1"/>
    </source>
</evidence>
<protein>
    <submittedName>
        <fullName evidence="1">Uncharacterized protein</fullName>
    </submittedName>
</protein>
<organism evidence="1 2">
    <name type="scientific">Sphingomonas paeninsulae</name>
    <dbReference type="NCBI Taxonomy" id="2319844"/>
    <lineage>
        <taxon>Bacteria</taxon>
        <taxon>Pseudomonadati</taxon>
        <taxon>Pseudomonadota</taxon>
        <taxon>Alphaproteobacteria</taxon>
        <taxon>Sphingomonadales</taxon>
        <taxon>Sphingomonadaceae</taxon>
        <taxon>Sphingomonas</taxon>
    </lineage>
</organism>
<accession>A0A494TSG0</accession>
<keyword evidence="2" id="KW-1185">Reference proteome</keyword>
<proteinExistence type="predicted"/>
<gene>
    <name evidence="1" type="ORF">D3Y57_14260</name>
</gene>
<dbReference type="AlphaFoldDB" id="A0A494TSG0"/>